<gene>
    <name evidence="5" type="ORF">B0F90DRAFT_1915589</name>
</gene>
<evidence type="ECO:0000259" key="3">
    <source>
        <dbReference type="Pfam" id="PF13622"/>
    </source>
</evidence>
<dbReference type="Pfam" id="PF20789">
    <property type="entry name" value="4HBT_3C"/>
    <property type="match status" value="1"/>
</dbReference>
<evidence type="ECO:0000256" key="1">
    <source>
        <dbReference type="ARBA" id="ARBA00006538"/>
    </source>
</evidence>
<comment type="similarity">
    <text evidence="1">Belongs to the C/M/P thioester hydrolase family.</text>
</comment>
<dbReference type="PANTHER" id="PTHR11066">
    <property type="entry name" value="ACYL-COA THIOESTERASE"/>
    <property type="match status" value="1"/>
</dbReference>
<accession>A0AAD4MBR9</accession>
<dbReference type="InterPro" id="IPR003703">
    <property type="entry name" value="Acyl_CoA_thio"/>
</dbReference>
<dbReference type="SUPFAM" id="SSF54637">
    <property type="entry name" value="Thioesterase/thiol ester dehydrase-isomerase"/>
    <property type="match status" value="2"/>
</dbReference>
<comment type="caution">
    <text evidence="5">The sequence shown here is derived from an EMBL/GenBank/DDBJ whole genome shotgun (WGS) entry which is preliminary data.</text>
</comment>
<evidence type="ECO:0000313" key="5">
    <source>
        <dbReference type="EMBL" id="KAI0306698.1"/>
    </source>
</evidence>
<evidence type="ECO:0000313" key="6">
    <source>
        <dbReference type="Proteomes" id="UP001203297"/>
    </source>
</evidence>
<dbReference type="Pfam" id="PF13622">
    <property type="entry name" value="4HBT_3"/>
    <property type="match status" value="1"/>
</dbReference>
<dbReference type="InterPro" id="IPR049450">
    <property type="entry name" value="ACOT8-like_C"/>
</dbReference>
<feature type="domain" description="Acyl-CoA thioesterase-like N-terminal HotDog" evidence="3">
    <location>
        <begin position="51"/>
        <end position="120"/>
    </location>
</feature>
<feature type="domain" description="Acyl-CoA thioesterase-like C-terminal" evidence="4">
    <location>
        <begin position="167"/>
        <end position="305"/>
    </location>
</feature>
<protein>
    <submittedName>
        <fullName evidence="5">HotDog domain-containing protein</fullName>
    </submittedName>
</protein>
<dbReference type="GO" id="GO:0009062">
    <property type="term" value="P:fatty acid catabolic process"/>
    <property type="evidence" value="ECO:0007669"/>
    <property type="project" value="TreeGrafter"/>
</dbReference>
<dbReference type="EMBL" id="WTXG01000003">
    <property type="protein sequence ID" value="KAI0306698.1"/>
    <property type="molecule type" value="Genomic_DNA"/>
</dbReference>
<dbReference type="CDD" id="cd03445">
    <property type="entry name" value="Thioesterase_II_repeat2"/>
    <property type="match status" value="1"/>
</dbReference>
<dbReference type="GO" id="GO:0006637">
    <property type="term" value="P:acyl-CoA metabolic process"/>
    <property type="evidence" value="ECO:0007669"/>
    <property type="project" value="InterPro"/>
</dbReference>
<organism evidence="5 6">
    <name type="scientific">Multifurca ochricompacta</name>
    <dbReference type="NCBI Taxonomy" id="376703"/>
    <lineage>
        <taxon>Eukaryota</taxon>
        <taxon>Fungi</taxon>
        <taxon>Dikarya</taxon>
        <taxon>Basidiomycota</taxon>
        <taxon>Agaricomycotina</taxon>
        <taxon>Agaricomycetes</taxon>
        <taxon>Russulales</taxon>
        <taxon>Russulaceae</taxon>
        <taxon>Multifurca</taxon>
    </lineage>
</organism>
<dbReference type="Proteomes" id="UP001203297">
    <property type="component" value="Unassembled WGS sequence"/>
</dbReference>
<proteinExistence type="inferred from homology"/>
<dbReference type="GO" id="GO:0005782">
    <property type="term" value="C:peroxisomal matrix"/>
    <property type="evidence" value="ECO:0007669"/>
    <property type="project" value="UniProtKB-SubCell"/>
</dbReference>
<keyword evidence="6" id="KW-1185">Reference proteome</keyword>
<name>A0AAD4MBR9_9AGAM</name>
<reference evidence="5" key="1">
    <citation type="journal article" date="2022" name="New Phytol.">
        <title>Evolutionary transition to the ectomycorrhizal habit in the genomes of a hyperdiverse lineage of mushroom-forming fungi.</title>
        <authorList>
            <person name="Looney B."/>
            <person name="Miyauchi S."/>
            <person name="Morin E."/>
            <person name="Drula E."/>
            <person name="Courty P.E."/>
            <person name="Kohler A."/>
            <person name="Kuo A."/>
            <person name="LaButti K."/>
            <person name="Pangilinan J."/>
            <person name="Lipzen A."/>
            <person name="Riley R."/>
            <person name="Andreopoulos W."/>
            <person name="He G."/>
            <person name="Johnson J."/>
            <person name="Nolan M."/>
            <person name="Tritt A."/>
            <person name="Barry K.W."/>
            <person name="Grigoriev I.V."/>
            <person name="Nagy L.G."/>
            <person name="Hibbett D."/>
            <person name="Henrissat B."/>
            <person name="Matheny P.B."/>
            <person name="Labbe J."/>
            <person name="Martin F.M."/>
        </authorList>
    </citation>
    <scope>NUCLEOTIDE SEQUENCE</scope>
    <source>
        <strain evidence="5">BPL690</strain>
    </source>
</reference>
<evidence type="ECO:0000259" key="4">
    <source>
        <dbReference type="Pfam" id="PF20789"/>
    </source>
</evidence>
<dbReference type="GO" id="GO:0047617">
    <property type="term" value="F:fatty acyl-CoA hydrolase activity"/>
    <property type="evidence" value="ECO:0007669"/>
    <property type="project" value="InterPro"/>
</dbReference>
<keyword evidence="2" id="KW-0378">Hydrolase</keyword>
<dbReference type="InterPro" id="IPR029069">
    <property type="entry name" value="HotDog_dom_sf"/>
</dbReference>
<sequence>MSHPIHRSALTIPQFVDREQSEPLDISSALDVEQLDTDLFRSRSLYLPYRARGVFGGQVISQSLVAATRSVKPEFALHVSPATPVLYYVDRVRDGKSYATRFVRAVQSGNAAFVMMCSFQLPEHWQPSRYWQIPQVTPPESCPDEVELIRRMVEENDRSEGAKSWLYGYAQSREESPVAVKHAGQRVDPDGRRTFLYWMKAKTSEKYPASLQKVVPRKCILAYISDIHFIGAAITSAGLKRSHEATGPQALGMAASLDHSLVYYCEWFLYVMTSPVSGHGRGYGIGLLYARDGTLLAVANQEGVMRANVRPPMDMQVSKKARM</sequence>
<dbReference type="PANTHER" id="PTHR11066:SF34">
    <property type="entry name" value="ACYL-COENZYME A THIOESTERASE 8"/>
    <property type="match status" value="1"/>
</dbReference>
<dbReference type="AlphaFoldDB" id="A0AAD4MBR9"/>
<dbReference type="InterPro" id="IPR049449">
    <property type="entry name" value="TesB_ACOT8-like_N"/>
</dbReference>
<dbReference type="InterPro" id="IPR042171">
    <property type="entry name" value="Acyl-CoA_hotdog"/>
</dbReference>
<dbReference type="CDD" id="cd03444">
    <property type="entry name" value="Thioesterase_II_repeat1"/>
    <property type="match status" value="1"/>
</dbReference>
<dbReference type="Gene3D" id="2.40.160.210">
    <property type="entry name" value="Acyl-CoA thioesterase, double hotdog domain"/>
    <property type="match status" value="1"/>
</dbReference>
<evidence type="ECO:0000256" key="2">
    <source>
        <dbReference type="ARBA" id="ARBA00022801"/>
    </source>
</evidence>